<protein>
    <submittedName>
        <fullName evidence="2">Membrane protein</fullName>
    </submittedName>
</protein>
<reference evidence="3 5" key="2">
    <citation type="submission" date="2014-01" db="EMBL/GenBank/DDBJ databases">
        <title>Draft genome sequencing of Bacillus alcalophilus CGMCC 1.3604.</title>
        <authorList>
            <person name="Yang J."/>
            <person name="Diao L."/>
            <person name="Yang S."/>
        </authorList>
    </citation>
    <scope>NUCLEOTIDE SEQUENCE [LARGE SCALE GENOMIC DNA]</scope>
    <source>
        <strain evidence="3 5">CGMCC 1.3604</strain>
    </source>
</reference>
<dbReference type="eggNOG" id="ENOG502ZR8H">
    <property type="taxonomic scope" value="Bacteria"/>
</dbReference>
<dbReference type="Proteomes" id="UP000002754">
    <property type="component" value="Unassembled WGS sequence"/>
</dbReference>
<dbReference type="Proteomes" id="UP000297014">
    <property type="component" value="Unassembled WGS sequence"/>
</dbReference>
<dbReference type="EMBL" id="ALPT02000011">
    <property type="protein sequence ID" value="KGA98405.1"/>
    <property type="molecule type" value="Genomic_DNA"/>
</dbReference>
<feature type="transmembrane region" description="Helical" evidence="1">
    <location>
        <begin position="121"/>
        <end position="144"/>
    </location>
</feature>
<dbReference type="OrthoDB" id="1100174at2"/>
<keyword evidence="1" id="KW-1133">Transmembrane helix</keyword>
<keyword evidence="1" id="KW-0472">Membrane</keyword>
<evidence type="ECO:0000313" key="5">
    <source>
        <dbReference type="Proteomes" id="UP000297014"/>
    </source>
</evidence>
<comment type="caution">
    <text evidence="2">The sequence shown here is derived from an EMBL/GenBank/DDBJ whole genome shotgun (WGS) entry which is preliminary data.</text>
</comment>
<keyword evidence="1" id="KW-0812">Transmembrane</keyword>
<accession>A0A094XHZ7</accession>
<evidence type="ECO:0000313" key="2">
    <source>
        <dbReference type="EMBL" id="KGA98405.1"/>
    </source>
</evidence>
<dbReference type="STRING" id="1218173.BALCAV_0204830"/>
<keyword evidence="4" id="KW-1185">Reference proteome</keyword>
<evidence type="ECO:0000313" key="4">
    <source>
        <dbReference type="Proteomes" id="UP000002754"/>
    </source>
</evidence>
<feature type="transmembrane region" description="Helical" evidence="1">
    <location>
        <begin position="7"/>
        <end position="32"/>
    </location>
</feature>
<feature type="transmembrane region" description="Helical" evidence="1">
    <location>
        <begin position="93"/>
        <end position="115"/>
    </location>
</feature>
<dbReference type="InterPro" id="IPR021354">
    <property type="entry name" value="DUF2975"/>
</dbReference>
<dbReference type="Pfam" id="PF11188">
    <property type="entry name" value="DUF2975"/>
    <property type="match status" value="1"/>
</dbReference>
<proteinExistence type="predicted"/>
<reference evidence="2 4" key="1">
    <citation type="journal article" date="2014" name="Genome Announc.">
        <title>Draft Genome Sequence of Bacillus alcalophilus AV1934, a Classic Alkaliphile Isolated from Human Feces in 1934.</title>
        <authorList>
            <person name="Attie O."/>
            <person name="Jayaprakash A."/>
            <person name="Shah H."/>
            <person name="Paulsen I.T."/>
            <person name="Morino M."/>
            <person name="Takahashi Y."/>
            <person name="Narumi I."/>
            <person name="Sachidanandam R."/>
            <person name="Satoh K."/>
            <person name="Ito M."/>
            <person name="Krulwich T.A."/>
        </authorList>
    </citation>
    <scope>NUCLEOTIDE SEQUENCE [LARGE SCALE GENOMIC DNA]</scope>
    <source>
        <strain evidence="2 4">AV1934</strain>
    </source>
</reference>
<evidence type="ECO:0000256" key="1">
    <source>
        <dbReference type="SAM" id="Phobius"/>
    </source>
</evidence>
<sequence length="158" mass="17526">MVRGKTIFLKVVVILIGIIIFALSIFWLPWIANESVKVAPEYAYLHYPVLIGLYVTTIPFFFALYQALRLLKYIDKNSVFSTSSVIALKNIKYCAMMISILYVMGSILLVTLNALHPGIGLVGIIIIFSSLVIAVFSAVLQTLLEGAIDIKLENDLTV</sequence>
<dbReference type="AlphaFoldDB" id="A0A094XHZ7"/>
<gene>
    <name evidence="3" type="ORF">AJ85_03900</name>
    <name evidence="2" type="ORF">BALCAV_0204830</name>
</gene>
<dbReference type="EMBL" id="JALP01000061">
    <property type="protein sequence ID" value="THG91573.1"/>
    <property type="molecule type" value="Genomic_DNA"/>
</dbReference>
<dbReference type="RefSeq" id="WP_003323749.1">
    <property type="nucleotide sequence ID" value="NZ_ALPT02000011.1"/>
</dbReference>
<organism evidence="2 4">
    <name type="scientific">Alkalihalobacillus alcalophilus ATCC 27647 = CGMCC 1.3604</name>
    <dbReference type="NCBI Taxonomy" id="1218173"/>
    <lineage>
        <taxon>Bacteria</taxon>
        <taxon>Bacillati</taxon>
        <taxon>Bacillota</taxon>
        <taxon>Bacilli</taxon>
        <taxon>Bacillales</taxon>
        <taxon>Bacillaceae</taxon>
        <taxon>Alkalihalobacillus</taxon>
    </lineage>
</organism>
<name>A0A094XHZ7_ALKAL</name>
<feature type="transmembrane region" description="Helical" evidence="1">
    <location>
        <begin position="44"/>
        <end position="68"/>
    </location>
</feature>
<evidence type="ECO:0000313" key="3">
    <source>
        <dbReference type="EMBL" id="THG91573.1"/>
    </source>
</evidence>